<dbReference type="VEuPathDB" id="FungiDB:LEMA_P006880.1"/>
<dbReference type="InParanoid" id="E5AFB2"/>
<dbReference type="HOGENOM" id="CLU_713845_0_0_1"/>
<evidence type="ECO:0000313" key="3">
    <source>
        <dbReference type="EMBL" id="CBY01901.1"/>
    </source>
</evidence>
<dbReference type="EMBL" id="FP929139">
    <property type="protein sequence ID" value="CBY01901.1"/>
    <property type="molecule type" value="Genomic_DNA"/>
</dbReference>
<feature type="region of interest" description="Disordered" evidence="1">
    <location>
        <begin position="270"/>
        <end position="303"/>
    </location>
</feature>
<gene>
    <name evidence="3" type="ORF">LEMA_P006880.1</name>
</gene>
<dbReference type="AlphaFoldDB" id="E5AFB2"/>
<dbReference type="eggNOG" id="ENOG502RS37">
    <property type="taxonomic scope" value="Eukaryota"/>
</dbReference>
<feature type="compositionally biased region" description="Pro residues" evidence="1">
    <location>
        <begin position="279"/>
        <end position="288"/>
    </location>
</feature>
<keyword evidence="2" id="KW-1133">Transmembrane helix</keyword>
<name>E5AFB2_LEPMJ</name>
<evidence type="ECO:0000256" key="2">
    <source>
        <dbReference type="SAM" id="Phobius"/>
    </source>
</evidence>
<feature type="transmembrane region" description="Helical" evidence="2">
    <location>
        <begin position="223"/>
        <end position="250"/>
    </location>
</feature>
<protein>
    <submittedName>
        <fullName evidence="3">Predicted protein</fullName>
    </submittedName>
</protein>
<accession>E5AFB2</accession>
<dbReference type="GeneID" id="13285857"/>
<keyword evidence="2" id="KW-0812">Transmembrane</keyword>
<feature type="compositionally biased region" description="Low complexity" evidence="1">
    <location>
        <begin position="289"/>
        <end position="302"/>
    </location>
</feature>
<evidence type="ECO:0000256" key="1">
    <source>
        <dbReference type="SAM" id="MobiDB-lite"/>
    </source>
</evidence>
<keyword evidence="2" id="KW-0472">Membrane</keyword>
<sequence>MRYSNPLFSLVAALPAIHGLRFEGPAPTGISPERALDINIPVPTQGPLLNELKKRQTNLFPATCGWIDGDWSSGVTCQPGRTCMLYTSASVGMAGCCSGSDTEACGWSNRCVDYRAFAAGACGAGCQANDFVRKCTDVSQPYCVTWTYPGDRVADYGCAATSTNTIWTVLQRATDGTGGSTTMSLPTLSGNAVTGLDGRSSATAGETFGSGTSGGRTRTVRTIAVGTIIGIVVAALAVIFFIVIGICICVRKKKKQRQLAADAQTIAAMQASRPQSMFPAPPPPPPPQQQQMQQQGGYMAPPLLQSPQPTLHGYFAPTSPVGPGEEKYNGHTSLHEYAAIPMSNPSSPGPYQGTGMEAGAGAQEVDAVSRPQVPANGRPVYELGDGR</sequence>
<proteinExistence type="predicted"/>
<keyword evidence="4" id="KW-1185">Reference proteome</keyword>
<dbReference type="RefSeq" id="XP_003845380.1">
    <property type="nucleotide sequence ID" value="XM_003845332.1"/>
</dbReference>
<dbReference type="STRING" id="985895.E5AFB2"/>
<reference evidence="4" key="1">
    <citation type="journal article" date="2011" name="Nat. Commun.">
        <title>Effector diversification within compartments of the Leptosphaeria maculans genome affected by Repeat-Induced Point mutations.</title>
        <authorList>
            <person name="Rouxel T."/>
            <person name="Grandaubert J."/>
            <person name="Hane J.K."/>
            <person name="Hoede C."/>
            <person name="van de Wouw A.P."/>
            <person name="Couloux A."/>
            <person name="Dominguez V."/>
            <person name="Anthouard V."/>
            <person name="Bally P."/>
            <person name="Bourras S."/>
            <person name="Cozijnsen A.J."/>
            <person name="Ciuffetti L.M."/>
            <person name="Degrave A."/>
            <person name="Dilmaghani A."/>
            <person name="Duret L."/>
            <person name="Fudal I."/>
            <person name="Goodwin S.B."/>
            <person name="Gout L."/>
            <person name="Glaser N."/>
            <person name="Linglin J."/>
            <person name="Kema G.H.J."/>
            <person name="Lapalu N."/>
            <person name="Lawrence C.B."/>
            <person name="May K."/>
            <person name="Meyer M."/>
            <person name="Ollivier B."/>
            <person name="Poulain J."/>
            <person name="Schoch C.L."/>
            <person name="Simon A."/>
            <person name="Spatafora J.W."/>
            <person name="Stachowiak A."/>
            <person name="Turgeon B.G."/>
            <person name="Tyler B.M."/>
            <person name="Vincent D."/>
            <person name="Weissenbach J."/>
            <person name="Amselem J."/>
            <person name="Quesneville H."/>
            <person name="Oliver R.P."/>
            <person name="Wincker P."/>
            <person name="Balesdent M.-H."/>
            <person name="Howlett B.J."/>
        </authorList>
    </citation>
    <scope>NUCLEOTIDE SEQUENCE [LARGE SCALE GENOMIC DNA]</scope>
    <source>
        <strain evidence="4">JN3 / isolate v23.1.3 / race Av1-4-5-6-7-8</strain>
    </source>
</reference>
<feature type="region of interest" description="Disordered" evidence="1">
    <location>
        <begin position="339"/>
        <end position="387"/>
    </location>
</feature>
<dbReference type="OMA" id="YEMAGPE"/>
<dbReference type="OrthoDB" id="5347452at2759"/>
<organism evidence="3 4">
    <name type="scientific">Leptosphaeria maculans (strain JN3 / isolate v23.1.3 / race Av1-4-5-6-7-8)</name>
    <name type="common">Blackleg fungus</name>
    <name type="synonym">Phoma lingam</name>
    <dbReference type="NCBI Taxonomy" id="985895"/>
    <lineage>
        <taxon>Eukaryota</taxon>
        <taxon>Fungi</taxon>
        <taxon>Dikarya</taxon>
        <taxon>Ascomycota</taxon>
        <taxon>Pezizomycotina</taxon>
        <taxon>Dothideomycetes</taxon>
        <taxon>Pleosporomycetidae</taxon>
        <taxon>Pleosporales</taxon>
        <taxon>Pleosporineae</taxon>
        <taxon>Leptosphaeriaceae</taxon>
        <taxon>Plenodomus</taxon>
        <taxon>Plenodomus lingam/Leptosphaeria maculans species complex</taxon>
    </lineage>
</organism>
<dbReference type="Proteomes" id="UP000002668">
    <property type="component" value="Genome"/>
</dbReference>
<evidence type="ECO:0000313" key="4">
    <source>
        <dbReference type="Proteomes" id="UP000002668"/>
    </source>
</evidence>